<name>A0A1H3Q9U3_9ACTN</name>
<evidence type="ECO:0000256" key="2">
    <source>
        <dbReference type="ARBA" id="ARBA00035108"/>
    </source>
</evidence>
<dbReference type="OrthoDB" id="3867411at2"/>
<gene>
    <name evidence="4" type="ORF">SAMN05444365_105317</name>
</gene>
<dbReference type="AlphaFoldDB" id="A0A1H3Q9U3"/>
<dbReference type="STRING" id="405436.SAMN05444365_105317"/>
<dbReference type="Proteomes" id="UP000242415">
    <property type="component" value="Unassembled WGS sequence"/>
</dbReference>
<comment type="similarity">
    <text evidence="3">Belongs to the gas vesicle GvpF/GvpL family.</text>
</comment>
<protein>
    <submittedName>
        <fullName evidence="4">Gas vesicle synthesis protein GvpL/GvpF</fullName>
    </submittedName>
</protein>
<dbReference type="EMBL" id="FNPH01000005">
    <property type="protein sequence ID" value="SDZ10030.1"/>
    <property type="molecule type" value="Genomic_DNA"/>
</dbReference>
<comment type="subcellular location">
    <subcellularLocation>
        <location evidence="2">Gas vesicle</location>
    </subcellularLocation>
</comment>
<accession>A0A1H3Q9U3</accession>
<reference evidence="5" key="1">
    <citation type="submission" date="2016-10" db="EMBL/GenBank/DDBJ databases">
        <authorList>
            <person name="Varghese N."/>
            <person name="Submissions S."/>
        </authorList>
    </citation>
    <scope>NUCLEOTIDE SEQUENCE [LARGE SCALE GENOMIC DNA]</scope>
    <source>
        <strain evidence="5">DSM 45245</strain>
    </source>
</reference>
<sequence length="255" mass="27397">MAQQTTEVGYFIYGIVPGDVEPTDAARGLGDPAAPVTAVTHGDLGALVSEVALDRPLGRPDDLLAYKRLLDETAVAAPVLPVRFGTVLSSRDAVAELLAGDHDRYLAALDELEGRVEYVVRGRYVESAVLTEVLSENPEAEALRQELAGAPESAPMELRMRLGELISAAVEAKRAADTQRLVDALAATAVSHVPRPPTHEQDAAHVAFLVETKRRDEFERAVERFAGDEWSDRVTVRLLGPLAPYDFVGGPAPQG</sequence>
<evidence type="ECO:0000256" key="3">
    <source>
        <dbReference type="ARBA" id="ARBA00035643"/>
    </source>
</evidence>
<keyword evidence="5" id="KW-1185">Reference proteome</keyword>
<evidence type="ECO:0000256" key="1">
    <source>
        <dbReference type="ARBA" id="ARBA00022987"/>
    </source>
</evidence>
<dbReference type="PANTHER" id="PTHR36852">
    <property type="entry name" value="PROTEIN GVPL 2"/>
    <property type="match status" value="1"/>
</dbReference>
<dbReference type="RefSeq" id="WP_091557743.1">
    <property type="nucleotide sequence ID" value="NZ_FNPH01000005.1"/>
</dbReference>
<dbReference type="Pfam" id="PF06386">
    <property type="entry name" value="GvpL_GvpF"/>
    <property type="match status" value="1"/>
</dbReference>
<evidence type="ECO:0000313" key="5">
    <source>
        <dbReference type="Proteomes" id="UP000242415"/>
    </source>
</evidence>
<dbReference type="InterPro" id="IPR009430">
    <property type="entry name" value="GvpL/GvpF"/>
</dbReference>
<organism evidence="4 5">
    <name type="scientific">Micromonospora pattaloongensis</name>
    <dbReference type="NCBI Taxonomy" id="405436"/>
    <lineage>
        <taxon>Bacteria</taxon>
        <taxon>Bacillati</taxon>
        <taxon>Actinomycetota</taxon>
        <taxon>Actinomycetes</taxon>
        <taxon>Micromonosporales</taxon>
        <taxon>Micromonosporaceae</taxon>
        <taxon>Micromonospora</taxon>
    </lineage>
</organism>
<dbReference type="GO" id="GO:0031412">
    <property type="term" value="P:gas vesicle organization"/>
    <property type="evidence" value="ECO:0007669"/>
    <property type="project" value="InterPro"/>
</dbReference>
<proteinExistence type="inferred from homology"/>
<keyword evidence="1" id="KW-0304">Gas vesicle</keyword>
<dbReference type="GO" id="GO:0031411">
    <property type="term" value="C:gas vesicle"/>
    <property type="evidence" value="ECO:0007669"/>
    <property type="project" value="UniProtKB-SubCell"/>
</dbReference>
<evidence type="ECO:0000313" key="4">
    <source>
        <dbReference type="EMBL" id="SDZ10030.1"/>
    </source>
</evidence>
<dbReference type="PANTHER" id="PTHR36852:SF1">
    <property type="entry name" value="PROTEIN GVPL 2"/>
    <property type="match status" value="1"/>
</dbReference>